<feature type="domain" description="DUF1746" evidence="3">
    <location>
        <begin position="11"/>
        <end position="117"/>
    </location>
</feature>
<gene>
    <name evidence="5" type="primary">SSCI13220.1</name>
    <name evidence="4" type="ORF">SPSC_05715</name>
</gene>
<evidence type="ECO:0000259" key="3">
    <source>
        <dbReference type="Pfam" id="PF08508"/>
    </source>
</evidence>
<dbReference type="GO" id="GO:0032933">
    <property type="term" value="P:SREBP signaling pathway"/>
    <property type="evidence" value="ECO:0007669"/>
    <property type="project" value="InterPro"/>
</dbReference>
<evidence type="ECO:0000313" key="5">
    <source>
        <dbReference type="EMBL" id="CDR99076.1"/>
    </source>
</evidence>
<dbReference type="PANTHER" id="PTHR39405">
    <property type="entry name" value="DSC E3 UBIQUITIN LIGASE COMPLEX SUBUNIT 4"/>
    <property type="match status" value="1"/>
</dbReference>
<name>A0A0F7RS33_9BASI</name>
<organism evidence="5 6">
    <name type="scientific">Sporisorium scitamineum</name>
    <dbReference type="NCBI Taxonomy" id="49012"/>
    <lineage>
        <taxon>Eukaryota</taxon>
        <taxon>Fungi</taxon>
        <taxon>Dikarya</taxon>
        <taxon>Basidiomycota</taxon>
        <taxon>Ustilaginomycotina</taxon>
        <taxon>Ustilaginomycetes</taxon>
        <taxon>Ustilaginales</taxon>
        <taxon>Ustilaginaceae</taxon>
        <taxon>Sporisorium</taxon>
    </lineage>
</organism>
<keyword evidence="2" id="KW-0472">Membrane</keyword>
<dbReference type="PANTHER" id="PTHR39405:SF1">
    <property type="entry name" value="DSC E3 UBIQUITIN LIGASE COMPLEX SUBUNIT 4"/>
    <property type="match status" value="1"/>
</dbReference>
<dbReference type="Pfam" id="PF08508">
    <property type="entry name" value="DUF1746"/>
    <property type="match status" value="1"/>
</dbReference>
<feature type="transmembrane region" description="Helical" evidence="2">
    <location>
        <begin position="55"/>
        <end position="75"/>
    </location>
</feature>
<keyword evidence="6" id="KW-1185">Reference proteome</keyword>
<dbReference type="Proteomes" id="UP000242770">
    <property type="component" value="Unassembled WGS sequence"/>
</dbReference>
<evidence type="ECO:0000256" key="1">
    <source>
        <dbReference type="SAM" id="MobiDB-lite"/>
    </source>
</evidence>
<reference evidence="4" key="2">
    <citation type="submission" date="2014-06" db="EMBL/GenBank/DDBJ databases">
        <authorList>
            <person name="Ju J."/>
            <person name="Zhang J."/>
        </authorList>
    </citation>
    <scope>NUCLEOTIDE SEQUENCE</scope>
    <source>
        <strain evidence="4">SscI8</strain>
    </source>
</reference>
<dbReference type="STRING" id="49012.A0A0F7RS33"/>
<feature type="region of interest" description="Disordered" evidence="1">
    <location>
        <begin position="202"/>
        <end position="253"/>
    </location>
</feature>
<proteinExistence type="predicted"/>
<reference evidence="6" key="3">
    <citation type="submission" date="2014-06" db="EMBL/GenBank/DDBJ databases">
        <authorList>
            <person name="Berkman P.J."/>
        </authorList>
    </citation>
    <scope>NUCLEOTIDE SEQUENCE [LARGE SCALE GENOMIC DNA]</scope>
</reference>
<dbReference type="InterPro" id="IPR013715">
    <property type="entry name" value="DUF1746"/>
</dbReference>
<keyword evidence="2" id="KW-0812">Transmembrane</keyword>
<evidence type="ECO:0000313" key="6">
    <source>
        <dbReference type="Proteomes" id="UP000242770"/>
    </source>
</evidence>
<accession>A0A0F7RS33</accession>
<dbReference type="EMBL" id="CCFA01000683">
    <property type="protein sequence ID" value="CDR99076.1"/>
    <property type="molecule type" value="Genomic_DNA"/>
</dbReference>
<evidence type="ECO:0000313" key="4">
    <source>
        <dbReference type="EMBL" id="CDR88883.1"/>
    </source>
</evidence>
<reference evidence="5" key="1">
    <citation type="submission" date="2014-06" db="EMBL/GenBank/DDBJ databases">
        <authorList>
            <person name="Berkman J.Paul."/>
        </authorList>
    </citation>
    <scope>NUCLEOTIDE SEQUENCE [LARGE SCALE GENOMIC DNA]</scope>
</reference>
<dbReference type="GO" id="GO:0005783">
    <property type="term" value="C:endoplasmic reticulum"/>
    <property type="evidence" value="ECO:0007669"/>
    <property type="project" value="TreeGrafter"/>
</dbReference>
<evidence type="ECO:0000256" key="2">
    <source>
        <dbReference type="SAM" id="Phobius"/>
    </source>
</evidence>
<dbReference type="AlphaFoldDB" id="A0A0F7RS33"/>
<dbReference type="EMBL" id="LK056689">
    <property type="protein sequence ID" value="CDR88883.1"/>
    <property type="molecule type" value="Genomic_DNA"/>
</dbReference>
<dbReference type="InterPro" id="IPR038967">
    <property type="entry name" value="Dsc4-like"/>
</dbReference>
<keyword evidence="2" id="KW-1133">Transmembrane helix</keyword>
<feature type="transmembrane region" description="Helical" evidence="2">
    <location>
        <begin position="12"/>
        <end position="35"/>
    </location>
</feature>
<protein>
    <recommendedName>
        <fullName evidence="3">DUF1746 domain-containing protein</fullName>
    </recommendedName>
</protein>
<dbReference type="GO" id="GO:0044695">
    <property type="term" value="C:Dsc E3 ubiquitin ligase complex"/>
    <property type="evidence" value="ECO:0007669"/>
    <property type="project" value="InterPro"/>
</dbReference>
<sequence length="331" mass="37172">MYFERKELIQSLDLLCFILFVYTWLLDNRTFLLIVKAALQVQFCNPVQMHPTWSLPFFVVFLCCLNLLLALAHLWTPPSQTNTGDAIFIDFVGHTTLPGRFHVLLIDASVCFVQLVMTVAAFEMAKDDVRPDDEPSALDDAATLLEQDDLGQGWHVRDEEARLFGLDQDDERKRRRTSLTHHIAVVRLGPIYDQIVSRQFLPNQPSDDADAAQPEASPPNPTSVQPDPERPDTSRFRRFSRRPRAVATDGAAQADTYAGLGPVSADDSWPPMWLVIARNPFGGSTRMPSFRPTQGLASIRDNLTGRFGRVLSHAPDRSQYTRINPDASPDA</sequence>
<dbReference type="OrthoDB" id="5428737at2759"/>